<evidence type="ECO:0000256" key="1">
    <source>
        <dbReference type="ARBA" id="ARBA00004474"/>
    </source>
</evidence>
<reference evidence="5" key="1">
    <citation type="journal article" date="2023" name="Commun. Biol.">
        <title>Genome analysis of Parmales, the sister group of diatoms, reveals the evolutionary specialization of diatoms from phago-mixotrophs to photoautotrophs.</title>
        <authorList>
            <person name="Ban H."/>
            <person name="Sato S."/>
            <person name="Yoshikawa S."/>
            <person name="Yamada K."/>
            <person name="Nakamura Y."/>
            <person name="Ichinomiya M."/>
            <person name="Sato N."/>
            <person name="Blanc-Mathieu R."/>
            <person name="Endo H."/>
            <person name="Kuwata A."/>
            <person name="Ogata H."/>
        </authorList>
    </citation>
    <scope>NUCLEOTIDE SEQUENCE [LARGE SCALE GENOMIC DNA]</scope>
</reference>
<name>A0A9W7E7K3_9STRA</name>
<comment type="caution">
    <text evidence="4">The sequence shown here is derived from an EMBL/GenBank/DDBJ whole genome shotgun (WGS) entry which is preliminary data.</text>
</comment>
<protein>
    <recommendedName>
        <fullName evidence="3">Plastid lipid-associated protein/fibrillin conserved domain-containing protein</fullName>
    </recommendedName>
</protein>
<dbReference type="Proteomes" id="UP001162640">
    <property type="component" value="Unassembled WGS sequence"/>
</dbReference>
<accession>A0A9W7E7K3</accession>
<evidence type="ECO:0000256" key="2">
    <source>
        <dbReference type="ARBA" id="ARBA00022640"/>
    </source>
</evidence>
<dbReference type="PANTHER" id="PTHR31906">
    <property type="entry name" value="PLASTID-LIPID-ASSOCIATED PROTEIN 4, CHLOROPLASTIC-RELATED"/>
    <property type="match status" value="1"/>
</dbReference>
<dbReference type="InterPro" id="IPR039633">
    <property type="entry name" value="PAP"/>
</dbReference>
<proteinExistence type="predicted"/>
<dbReference type="AlphaFoldDB" id="A0A9W7E7K3"/>
<sequence>MKITANSSLLRSSSLLLRSSFMFALLALLVLLLPTTTTPLTVPEQNLMKMLTSPSSKAQIESAISDVVSSPPNMTFLDPATNPKLRGLWELLYQTAPKTSSPVQRFLTTSLKADSFSESIPYNTDSSVKVFQEIKTKSIDIIVQPKSSKSNNLTVTALSGSTSAPPPNWSERENDGKLLGLNVLGVSKTNTPPPPSPYGDIRVIFLFDSGSFNINGLKIAYPVPFRSKLFRDNVKGWLDHVYLSEDLRICQGNKGTTFVLKRVQNN</sequence>
<dbReference type="InterPro" id="IPR006843">
    <property type="entry name" value="PAP/fibrillin_dom"/>
</dbReference>
<keyword evidence="2" id="KW-0934">Plastid</keyword>
<evidence type="ECO:0000313" key="4">
    <source>
        <dbReference type="EMBL" id="GMH71299.1"/>
    </source>
</evidence>
<organism evidence="4 5">
    <name type="scientific">Triparma laevis f. inornata</name>
    <dbReference type="NCBI Taxonomy" id="1714386"/>
    <lineage>
        <taxon>Eukaryota</taxon>
        <taxon>Sar</taxon>
        <taxon>Stramenopiles</taxon>
        <taxon>Ochrophyta</taxon>
        <taxon>Bolidophyceae</taxon>
        <taxon>Parmales</taxon>
        <taxon>Triparmaceae</taxon>
        <taxon>Triparma</taxon>
    </lineage>
</organism>
<gene>
    <name evidence="4" type="ORF">TL16_g05616</name>
</gene>
<comment type="subcellular location">
    <subcellularLocation>
        <location evidence="1">Plastid</location>
    </subcellularLocation>
</comment>
<feature type="domain" description="Plastid lipid-associated protein/fibrillin conserved" evidence="3">
    <location>
        <begin position="218"/>
        <end position="261"/>
    </location>
</feature>
<dbReference type="Pfam" id="PF04755">
    <property type="entry name" value="PAP_fibrillin"/>
    <property type="match status" value="1"/>
</dbReference>
<evidence type="ECO:0000259" key="3">
    <source>
        <dbReference type="Pfam" id="PF04755"/>
    </source>
</evidence>
<dbReference type="EMBL" id="BLQM01000164">
    <property type="protein sequence ID" value="GMH71299.1"/>
    <property type="molecule type" value="Genomic_DNA"/>
</dbReference>
<evidence type="ECO:0000313" key="5">
    <source>
        <dbReference type="Proteomes" id="UP001162640"/>
    </source>
</evidence>
<dbReference type="GO" id="GO:0009536">
    <property type="term" value="C:plastid"/>
    <property type="evidence" value="ECO:0007669"/>
    <property type="project" value="UniProtKB-SubCell"/>
</dbReference>